<organism evidence="2 4">
    <name type="scientific">Fibrobacter intestinalis</name>
    <dbReference type="NCBI Taxonomy" id="28122"/>
    <lineage>
        <taxon>Bacteria</taxon>
        <taxon>Pseudomonadati</taxon>
        <taxon>Fibrobacterota</taxon>
        <taxon>Fibrobacteria</taxon>
        <taxon>Fibrobacterales</taxon>
        <taxon>Fibrobacteraceae</taxon>
        <taxon>Fibrobacter</taxon>
    </lineage>
</organism>
<name>A0A1M6QVG9_9BACT</name>
<reference evidence="2" key="1">
    <citation type="submission" date="2016-11" db="EMBL/GenBank/DDBJ databases">
        <authorList>
            <person name="Jaros S."/>
            <person name="Januszkiewicz K."/>
            <person name="Wedrychowicz H."/>
        </authorList>
    </citation>
    <scope>NUCLEOTIDE SEQUENCE [LARGE SCALE GENOMIC DNA]</scope>
    <source>
        <strain evidence="2">UWOS</strain>
    </source>
</reference>
<dbReference type="STRING" id="28122.SAMN02745108_01022"/>
<gene>
    <name evidence="3" type="ORF">SAMN02745108_01022</name>
    <name evidence="2" type="ORF">SAMN05720469_10317</name>
</gene>
<evidence type="ECO:0008006" key="6">
    <source>
        <dbReference type="Google" id="ProtNLM"/>
    </source>
</evidence>
<evidence type="ECO:0000313" key="3">
    <source>
        <dbReference type="EMBL" id="SJZ58250.1"/>
    </source>
</evidence>
<keyword evidence="1" id="KW-0175">Coiled coil</keyword>
<dbReference type="EMBL" id="FRAW01000003">
    <property type="protein sequence ID" value="SHK24262.1"/>
    <property type="molecule type" value="Genomic_DNA"/>
</dbReference>
<reference evidence="4" key="2">
    <citation type="submission" date="2016-11" db="EMBL/GenBank/DDBJ databases">
        <authorList>
            <person name="Varghese N."/>
            <person name="Submissions S."/>
        </authorList>
    </citation>
    <scope>NUCLEOTIDE SEQUENCE [LARGE SCALE GENOMIC DNA]</scope>
    <source>
        <strain evidence="4">UWOS</strain>
    </source>
</reference>
<evidence type="ECO:0000256" key="1">
    <source>
        <dbReference type="SAM" id="Coils"/>
    </source>
</evidence>
<keyword evidence="4" id="KW-1185">Reference proteome</keyword>
<protein>
    <recommendedName>
        <fullName evidence="6">Lipoprotein</fullName>
    </recommendedName>
</protein>
<dbReference type="EMBL" id="FUWU01000013">
    <property type="protein sequence ID" value="SJZ58250.1"/>
    <property type="molecule type" value="Genomic_DNA"/>
</dbReference>
<proteinExistence type="predicted"/>
<accession>A0A1M6QVG9</accession>
<sequence length="69" mass="7882">MMRKILFVLAGLLCLSACSDKEAEKEIVRKQNELQQIQTQIDKVNAEMDSLKAVDEMLKKELDSLDMNP</sequence>
<dbReference type="Proteomes" id="UP000184275">
    <property type="component" value="Unassembled WGS sequence"/>
</dbReference>
<feature type="coiled-coil region" evidence="1">
    <location>
        <begin position="20"/>
        <end position="61"/>
    </location>
</feature>
<accession>A0A1T4LU44</accession>
<evidence type="ECO:0000313" key="2">
    <source>
        <dbReference type="EMBL" id="SHK24262.1"/>
    </source>
</evidence>
<dbReference type="RefSeq" id="WP_078776044.1">
    <property type="nucleotide sequence ID" value="NZ_FRAW01000003.1"/>
</dbReference>
<evidence type="ECO:0000313" key="5">
    <source>
        <dbReference type="Proteomes" id="UP000190449"/>
    </source>
</evidence>
<evidence type="ECO:0000313" key="4">
    <source>
        <dbReference type="Proteomes" id="UP000184275"/>
    </source>
</evidence>
<dbReference type="AlphaFoldDB" id="A0A1M6QVG9"/>
<reference evidence="3 5" key="3">
    <citation type="submission" date="2017-02" db="EMBL/GenBank/DDBJ databases">
        <authorList>
            <person name="Peterson S.W."/>
        </authorList>
    </citation>
    <scope>NUCLEOTIDE SEQUENCE [LARGE SCALE GENOMIC DNA]</scope>
    <source>
        <strain evidence="3 5">ATCC 43854</strain>
    </source>
</reference>
<dbReference type="Proteomes" id="UP000190449">
    <property type="component" value="Unassembled WGS sequence"/>
</dbReference>